<organism evidence="1 2">
    <name type="scientific">Macroventuria anomochaeta</name>
    <dbReference type="NCBI Taxonomy" id="301207"/>
    <lineage>
        <taxon>Eukaryota</taxon>
        <taxon>Fungi</taxon>
        <taxon>Dikarya</taxon>
        <taxon>Ascomycota</taxon>
        <taxon>Pezizomycotina</taxon>
        <taxon>Dothideomycetes</taxon>
        <taxon>Pleosporomycetidae</taxon>
        <taxon>Pleosporales</taxon>
        <taxon>Pleosporineae</taxon>
        <taxon>Didymellaceae</taxon>
        <taxon>Macroventuria</taxon>
    </lineage>
</organism>
<protein>
    <submittedName>
        <fullName evidence="1">Uncharacterized protein</fullName>
    </submittedName>
</protein>
<sequence length="144" mass="15650">MSSTLQTADFYRYLETCSVVQDCTIKSRSCCCCGHRSISRTGTSLLARINLLLIWAISFPVPSCGTTKSTPHKPPHIVIVLNGPVRAASGIGRHTRHGASPDEGHRLLHLLRVMARISVPEPPNFDLPNPLRGQMQGAELLSPG</sequence>
<dbReference type="Proteomes" id="UP000799754">
    <property type="component" value="Unassembled WGS sequence"/>
</dbReference>
<proteinExistence type="predicted"/>
<comment type="caution">
    <text evidence="1">The sequence shown here is derived from an EMBL/GenBank/DDBJ whole genome shotgun (WGS) entry which is preliminary data.</text>
</comment>
<gene>
    <name evidence="1" type="ORF">BU25DRAFT_265881</name>
</gene>
<dbReference type="EMBL" id="MU006708">
    <property type="protein sequence ID" value="KAF2630119.1"/>
    <property type="molecule type" value="Genomic_DNA"/>
</dbReference>
<name>A0ACB6S9W8_9PLEO</name>
<evidence type="ECO:0000313" key="1">
    <source>
        <dbReference type="EMBL" id="KAF2630119.1"/>
    </source>
</evidence>
<accession>A0ACB6S9W8</accession>
<keyword evidence="2" id="KW-1185">Reference proteome</keyword>
<reference evidence="1" key="1">
    <citation type="journal article" date="2020" name="Stud. Mycol.">
        <title>101 Dothideomycetes genomes: a test case for predicting lifestyles and emergence of pathogens.</title>
        <authorList>
            <person name="Haridas S."/>
            <person name="Albert R."/>
            <person name="Binder M."/>
            <person name="Bloem J."/>
            <person name="Labutti K."/>
            <person name="Salamov A."/>
            <person name="Andreopoulos B."/>
            <person name="Baker S."/>
            <person name="Barry K."/>
            <person name="Bills G."/>
            <person name="Bluhm B."/>
            <person name="Cannon C."/>
            <person name="Castanera R."/>
            <person name="Culley D."/>
            <person name="Daum C."/>
            <person name="Ezra D."/>
            <person name="Gonzalez J."/>
            <person name="Henrissat B."/>
            <person name="Kuo A."/>
            <person name="Liang C."/>
            <person name="Lipzen A."/>
            <person name="Lutzoni F."/>
            <person name="Magnuson J."/>
            <person name="Mondo S."/>
            <person name="Nolan M."/>
            <person name="Ohm R."/>
            <person name="Pangilinan J."/>
            <person name="Park H.-J."/>
            <person name="Ramirez L."/>
            <person name="Alfaro M."/>
            <person name="Sun H."/>
            <person name="Tritt A."/>
            <person name="Yoshinaga Y."/>
            <person name="Zwiers L.-H."/>
            <person name="Turgeon B."/>
            <person name="Goodwin S."/>
            <person name="Spatafora J."/>
            <person name="Crous P."/>
            <person name="Grigoriev I."/>
        </authorList>
    </citation>
    <scope>NUCLEOTIDE SEQUENCE</scope>
    <source>
        <strain evidence="1">CBS 525.71</strain>
    </source>
</reference>
<evidence type="ECO:0000313" key="2">
    <source>
        <dbReference type="Proteomes" id="UP000799754"/>
    </source>
</evidence>